<keyword evidence="2" id="KW-1185">Reference proteome</keyword>
<proteinExistence type="predicted"/>
<protein>
    <submittedName>
        <fullName evidence="1">Uncharacterized protein</fullName>
    </submittedName>
</protein>
<accession>A0ABR0CB70</accession>
<evidence type="ECO:0000313" key="2">
    <source>
        <dbReference type="Proteomes" id="UP001287286"/>
    </source>
</evidence>
<sequence length="442" mass="47348">MRVACQAKALQHGKHRGGQYRQWPRASKIGSVIGTMLPAEGRGATVLYAVFVQSSVGWRMEPRDMSVATTTNGGVARDAAACGRIWRLRLAGQVPGVRDGQLLPGRAHNRDAAEFRRASSSATPTTCMPGRCAPWRAWIDEAPLASAARTRPAGRETLEARPSTFWRPPGPIWNARASRQLGWQSRKCNRAEPRYELRVPMVTVLVQGIQDEMRRDVELGGGVESVDRLNVASDGSLALAGWMVGVMATNGAVPSSWNHQPALPPSHWSSTISLPGPGAQTLDAASCDVPGIQRGEPYTTPLAMAVARLKWPSPAGQAAGSMGPGGHGRDWAAKLLEMRAFRRKAFGPRGDGHAGRGLRCMCMSSYSHVAGMPRTLGHWASPRELQRAAFRCLAVVAGVAVIAAALSGPRGGRGQIRRMCISQSMDGVARVIAVLGRPWMAA</sequence>
<comment type="caution">
    <text evidence="1">The sequence shown here is derived from an EMBL/GenBank/DDBJ whole genome shotgun (WGS) entry which is preliminary data.</text>
</comment>
<evidence type="ECO:0000313" key="1">
    <source>
        <dbReference type="EMBL" id="KAK4093410.1"/>
    </source>
</evidence>
<dbReference type="Proteomes" id="UP001287286">
    <property type="component" value="Unassembled WGS sequence"/>
</dbReference>
<name>A0ABR0CB70_PURLI</name>
<organism evidence="1 2">
    <name type="scientific">Purpureocillium lilacinum</name>
    <name type="common">Paecilomyces lilacinus</name>
    <dbReference type="NCBI Taxonomy" id="33203"/>
    <lineage>
        <taxon>Eukaryota</taxon>
        <taxon>Fungi</taxon>
        <taxon>Dikarya</taxon>
        <taxon>Ascomycota</taxon>
        <taxon>Pezizomycotina</taxon>
        <taxon>Sordariomycetes</taxon>
        <taxon>Hypocreomycetidae</taxon>
        <taxon>Hypocreales</taxon>
        <taxon>Ophiocordycipitaceae</taxon>
        <taxon>Purpureocillium</taxon>
    </lineage>
</organism>
<dbReference type="EMBL" id="JAWRVI010000006">
    <property type="protein sequence ID" value="KAK4093410.1"/>
    <property type="molecule type" value="Genomic_DNA"/>
</dbReference>
<reference evidence="1 2" key="1">
    <citation type="journal article" date="2024" name="Microbiol. Resour. Announc.">
        <title>Genome annotations for the ascomycete fungi Trichoderma harzianum, Trichoderma aggressivum, and Purpureocillium lilacinum.</title>
        <authorList>
            <person name="Beijen E.P.W."/>
            <person name="Ohm R.A."/>
        </authorList>
    </citation>
    <scope>NUCLEOTIDE SEQUENCE [LARGE SCALE GENOMIC DNA]</scope>
    <source>
        <strain evidence="1 2">CBS 150709</strain>
    </source>
</reference>
<gene>
    <name evidence="1" type="ORF">Purlil1_2567</name>
</gene>